<proteinExistence type="inferred from homology"/>
<keyword evidence="5" id="KW-0762">Sugar transport</keyword>
<dbReference type="SUPFAM" id="SSF53822">
    <property type="entry name" value="Periplasmic binding protein-like I"/>
    <property type="match status" value="1"/>
</dbReference>
<protein>
    <submittedName>
        <fullName evidence="5">Simple sugar transport system substrate-binding protein</fullName>
    </submittedName>
</protein>
<comment type="similarity">
    <text evidence="2">Belongs to the bacterial solute-binding protein 2 family.</text>
</comment>
<organism evidence="5 6">
    <name type="scientific">Paenibacillus endophyticus</name>
    <dbReference type="NCBI Taxonomy" id="1294268"/>
    <lineage>
        <taxon>Bacteria</taxon>
        <taxon>Bacillati</taxon>
        <taxon>Bacillota</taxon>
        <taxon>Bacilli</taxon>
        <taxon>Bacillales</taxon>
        <taxon>Paenibacillaceae</taxon>
        <taxon>Paenibacillus</taxon>
    </lineage>
</organism>
<evidence type="ECO:0000313" key="5">
    <source>
        <dbReference type="EMBL" id="MBB3150438.1"/>
    </source>
</evidence>
<keyword evidence="5" id="KW-0813">Transport</keyword>
<dbReference type="Pfam" id="PF13407">
    <property type="entry name" value="Peripla_BP_4"/>
    <property type="match status" value="1"/>
</dbReference>
<evidence type="ECO:0000256" key="3">
    <source>
        <dbReference type="ARBA" id="ARBA00022729"/>
    </source>
</evidence>
<dbReference type="Proteomes" id="UP000518605">
    <property type="component" value="Unassembled WGS sequence"/>
</dbReference>
<dbReference type="PROSITE" id="PS51257">
    <property type="entry name" value="PROKAR_LIPOPROTEIN"/>
    <property type="match status" value="1"/>
</dbReference>
<reference evidence="5 6" key="1">
    <citation type="submission" date="2020-08" db="EMBL/GenBank/DDBJ databases">
        <title>Genomic Encyclopedia of Type Strains, Phase III (KMG-III): the genomes of soil and plant-associated and newly described type strains.</title>
        <authorList>
            <person name="Whitman W."/>
        </authorList>
    </citation>
    <scope>NUCLEOTIDE SEQUENCE [LARGE SCALE GENOMIC DNA]</scope>
    <source>
        <strain evidence="5 6">CECT 8234</strain>
    </source>
</reference>
<evidence type="ECO:0000313" key="6">
    <source>
        <dbReference type="Proteomes" id="UP000518605"/>
    </source>
</evidence>
<dbReference type="CDD" id="cd06309">
    <property type="entry name" value="PBP1_galactofuranose_YtfQ-like"/>
    <property type="match status" value="1"/>
</dbReference>
<dbReference type="GO" id="GO:0030246">
    <property type="term" value="F:carbohydrate binding"/>
    <property type="evidence" value="ECO:0007669"/>
    <property type="project" value="UniProtKB-ARBA"/>
</dbReference>
<dbReference type="InterPro" id="IPR028082">
    <property type="entry name" value="Peripla_BP_I"/>
</dbReference>
<comment type="caution">
    <text evidence="5">The sequence shown here is derived from an EMBL/GenBank/DDBJ whole genome shotgun (WGS) entry which is preliminary data.</text>
</comment>
<dbReference type="RefSeq" id="WP_183558263.1">
    <property type="nucleotide sequence ID" value="NZ_CBCSLB010000001.1"/>
</dbReference>
<dbReference type="PANTHER" id="PTHR46847">
    <property type="entry name" value="D-ALLOSE-BINDING PERIPLASMIC PROTEIN-RELATED"/>
    <property type="match status" value="1"/>
</dbReference>
<accession>A0A7W5C3A4</accession>
<dbReference type="InterPro" id="IPR025997">
    <property type="entry name" value="SBP_2_dom"/>
</dbReference>
<dbReference type="Gene3D" id="3.40.50.2300">
    <property type="match status" value="2"/>
</dbReference>
<keyword evidence="6" id="KW-1185">Reference proteome</keyword>
<evidence type="ECO:0000256" key="1">
    <source>
        <dbReference type="ARBA" id="ARBA00004196"/>
    </source>
</evidence>
<name>A0A7W5C3A4_9BACL</name>
<sequence length="349" mass="38217">MSKFACRIVWIVCACVLLFIGGCENSGLNHTSLDPVATAITVSTETNPPYESSILEQQIVVGFSQLGSESDWRKANTESIRDAAKEAGIQLMFENAEQSQEKQFEAIRGFIKQRVDVIAVSPVIESGWEPILHEARMAGIPVILSDRAVEVNDASLYITTIGSDFYEEGEKAGKYLLDKLSGEPGPIGIVELQGTEGSSPTIERGKGFRDIIKQRGDLIIRRAEPADFTIEQGRETMTSFLEEMGSDIKVLFAHNDDMALGAIEAIEAYGLVPGKDIVIISVDGTRKAFEMMVAGKINCIVECNPLLGPILMQAVKEVMDGRSLPKRIVPQESVYTEGVAEKEVLNRPY</sequence>
<dbReference type="EMBL" id="JACHXW010000001">
    <property type="protein sequence ID" value="MBB3150438.1"/>
    <property type="molecule type" value="Genomic_DNA"/>
</dbReference>
<keyword evidence="3" id="KW-0732">Signal</keyword>
<comment type="subcellular location">
    <subcellularLocation>
        <location evidence="1">Cell envelope</location>
    </subcellularLocation>
</comment>
<dbReference type="PANTHER" id="PTHR46847:SF3">
    <property type="entry name" value="GALACTOFURANOSE-BINDING PROTEIN YTFQ"/>
    <property type="match status" value="1"/>
</dbReference>
<gene>
    <name evidence="5" type="ORF">FHS16_000470</name>
</gene>
<evidence type="ECO:0000256" key="2">
    <source>
        <dbReference type="ARBA" id="ARBA00007639"/>
    </source>
</evidence>
<dbReference type="GO" id="GO:0030313">
    <property type="term" value="C:cell envelope"/>
    <property type="evidence" value="ECO:0007669"/>
    <property type="project" value="UniProtKB-SubCell"/>
</dbReference>
<dbReference type="AlphaFoldDB" id="A0A7W5C3A4"/>
<evidence type="ECO:0000259" key="4">
    <source>
        <dbReference type="Pfam" id="PF13407"/>
    </source>
</evidence>
<feature type="domain" description="Periplasmic binding protein" evidence="4">
    <location>
        <begin position="62"/>
        <end position="322"/>
    </location>
</feature>